<dbReference type="InterPro" id="IPR016720">
    <property type="entry name" value="PC_Trfase_euk"/>
</dbReference>
<feature type="region of interest" description="Disordered" evidence="17">
    <location>
        <begin position="1"/>
        <end position="194"/>
    </location>
</feature>
<feature type="transmembrane region" description="Helical" evidence="18">
    <location>
        <begin position="300"/>
        <end position="318"/>
    </location>
</feature>
<dbReference type="PANTHER" id="PTHR13773:SF8">
    <property type="entry name" value="PHOSPHATIDATE CYTIDYLYLTRANSFERASE, PHOTORECEPTOR-SPECIFIC"/>
    <property type="match status" value="1"/>
</dbReference>
<keyword evidence="14" id="KW-0594">Phospholipid biosynthesis</keyword>
<evidence type="ECO:0000256" key="7">
    <source>
        <dbReference type="ARBA" id="ARBA00022516"/>
    </source>
</evidence>
<keyword evidence="7" id="KW-0444">Lipid biosynthesis</keyword>
<feature type="transmembrane region" description="Helical" evidence="18">
    <location>
        <begin position="227"/>
        <end position="245"/>
    </location>
</feature>
<comment type="pathway">
    <text evidence="3 16">Phospholipid metabolism; CDP-diacylglycerol biosynthesis; CDP-diacylglycerol from sn-glycerol 3-phosphate: step 3/3.</text>
</comment>
<dbReference type="GO" id="GO:0004605">
    <property type="term" value="F:phosphatidate cytidylyltransferase activity"/>
    <property type="evidence" value="ECO:0007669"/>
    <property type="project" value="UniProtKB-EC"/>
</dbReference>
<dbReference type="UniPathway" id="UPA00557">
    <property type="reaction ID" value="UER00614"/>
</dbReference>
<comment type="catalytic activity">
    <reaction evidence="1 16">
        <text>a 1,2-diacyl-sn-glycero-3-phosphate + CTP + H(+) = a CDP-1,2-diacyl-sn-glycerol + diphosphate</text>
        <dbReference type="Rhea" id="RHEA:16229"/>
        <dbReference type="ChEBI" id="CHEBI:15378"/>
        <dbReference type="ChEBI" id="CHEBI:33019"/>
        <dbReference type="ChEBI" id="CHEBI:37563"/>
        <dbReference type="ChEBI" id="CHEBI:58332"/>
        <dbReference type="ChEBI" id="CHEBI:58608"/>
        <dbReference type="EC" id="2.7.7.41"/>
    </reaction>
</comment>
<dbReference type="EC" id="2.7.7.41" evidence="6 16"/>
<keyword evidence="12" id="KW-0443">Lipid metabolism</keyword>
<dbReference type="Pfam" id="PF01148">
    <property type="entry name" value="CTP_transf_1"/>
    <property type="match status" value="2"/>
</dbReference>
<comment type="pathway">
    <text evidence="4">Lipid metabolism.</text>
</comment>
<evidence type="ECO:0000313" key="19">
    <source>
        <dbReference type="EMBL" id="CAE6528147.1"/>
    </source>
</evidence>
<evidence type="ECO:0000256" key="3">
    <source>
        <dbReference type="ARBA" id="ARBA00005119"/>
    </source>
</evidence>
<protein>
    <recommendedName>
        <fullName evidence="6 16">Phosphatidate cytidylyltransferase</fullName>
        <ecNumber evidence="6 16">2.7.7.41</ecNumber>
    </recommendedName>
</protein>
<keyword evidence="10 16" id="KW-0548">Nucleotidyltransferase</keyword>
<dbReference type="PANTHER" id="PTHR13773">
    <property type="entry name" value="PHOSPHATIDATE CYTIDYLYLTRANSFERASE"/>
    <property type="match status" value="1"/>
</dbReference>
<reference evidence="19" key="1">
    <citation type="submission" date="2021-01" db="EMBL/GenBank/DDBJ databases">
        <authorList>
            <person name="Kaushik A."/>
        </authorList>
    </citation>
    <scope>NUCLEOTIDE SEQUENCE</scope>
    <source>
        <strain evidence="19">AG4-RS23</strain>
    </source>
</reference>
<evidence type="ECO:0000256" key="14">
    <source>
        <dbReference type="ARBA" id="ARBA00023209"/>
    </source>
</evidence>
<evidence type="ECO:0000256" key="5">
    <source>
        <dbReference type="ARBA" id="ARBA00010185"/>
    </source>
</evidence>
<accession>A0A8H3HQZ9</accession>
<feature type="compositionally biased region" description="Pro residues" evidence="17">
    <location>
        <begin position="90"/>
        <end position="106"/>
    </location>
</feature>
<organism evidence="19 20">
    <name type="scientific">Rhizoctonia solani</name>
    <dbReference type="NCBI Taxonomy" id="456999"/>
    <lineage>
        <taxon>Eukaryota</taxon>
        <taxon>Fungi</taxon>
        <taxon>Dikarya</taxon>
        <taxon>Basidiomycota</taxon>
        <taxon>Agaricomycotina</taxon>
        <taxon>Agaricomycetes</taxon>
        <taxon>Cantharellales</taxon>
        <taxon>Ceratobasidiaceae</taxon>
        <taxon>Rhizoctonia</taxon>
    </lineage>
</organism>
<evidence type="ECO:0000256" key="15">
    <source>
        <dbReference type="ARBA" id="ARBA00023264"/>
    </source>
</evidence>
<keyword evidence="8 16" id="KW-0808">Transferase</keyword>
<evidence type="ECO:0000256" key="17">
    <source>
        <dbReference type="SAM" id="MobiDB-lite"/>
    </source>
</evidence>
<dbReference type="GO" id="GO:0005789">
    <property type="term" value="C:endoplasmic reticulum membrane"/>
    <property type="evidence" value="ECO:0007669"/>
    <property type="project" value="TreeGrafter"/>
</dbReference>
<evidence type="ECO:0000256" key="11">
    <source>
        <dbReference type="ARBA" id="ARBA00022989"/>
    </source>
</evidence>
<evidence type="ECO:0000256" key="9">
    <source>
        <dbReference type="ARBA" id="ARBA00022692"/>
    </source>
</evidence>
<comment type="subcellular location">
    <subcellularLocation>
        <location evidence="2">Membrane</location>
        <topology evidence="2">Multi-pass membrane protein</topology>
    </subcellularLocation>
</comment>
<feature type="transmembrane region" description="Helical" evidence="18">
    <location>
        <begin position="364"/>
        <end position="385"/>
    </location>
</feature>
<dbReference type="AlphaFoldDB" id="A0A8H3HQZ9"/>
<evidence type="ECO:0000256" key="16">
    <source>
        <dbReference type="RuleBase" id="RU003938"/>
    </source>
</evidence>
<feature type="transmembrane region" description="Helical" evidence="18">
    <location>
        <begin position="511"/>
        <end position="533"/>
    </location>
</feature>
<feature type="transmembrane region" description="Helical" evidence="18">
    <location>
        <begin position="391"/>
        <end position="412"/>
    </location>
</feature>
<dbReference type="Proteomes" id="UP000663861">
    <property type="component" value="Unassembled WGS sequence"/>
</dbReference>
<dbReference type="InterPro" id="IPR000374">
    <property type="entry name" value="PC_trans"/>
</dbReference>
<feature type="compositionally biased region" description="Basic and acidic residues" evidence="17">
    <location>
        <begin position="120"/>
        <end position="132"/>
    </location>
</feature>
<feature type="transmembrane region" description="Helical" evidence="18">
    <location>
        <begin position="338"/>
        <end position="355"/>
    </location>
</feature>
<proteinExistence type="inferred from homology"/>
<comment type="similarity">
    <text evidence="5 16">Belongs to the CDS family.</text>
</comment>
<evidence type="ECO:0000256" key="8">
    <source>
        <dbReference type="ARBA" id="ARBA00022679"/>
    </source>
</evidence>
<sequence>MSRAELKTRPSFGLLDIDQIESESEPEAELDTPEESDAQKASAPLTKSAKKRAQEKARIAARKAARAGARTPDTNIPQAETPPAATVAPVPDPTPAPAPAPAPAPVQPNATPAPKQTPEATKEEAPKPREVTKPSPPVPAPVVTSARPTSQPPFSPNLPADIPKPASPGLARKRKADNPGPEPLPKESKVELEVRKDDKGVHEIRPHVVQGPGNGTDHEKGKRMQSAITRTVWTLIMIGGFFGLMAMGPAYLILLVMLCQTLVYREVTALFALTGRKKLSSQNDIDDEAARDPWSKTINWYFFAVTNYFLYGESIIYYFKHVIFAEASFLPFATNHRFISFMLYTMGLVGFVGSLKREYLKQQFGLFCWVHMTLLIVVVSSHFIVNNILEGLIWFWIPASLVICNDVFAYIWGMTFGKTPLIKLSPKKTVEGFVGAFFSTLLFGYLWASIFMRYNYFICPVRDLGTSSWSNVTCKPNPVFLWKEYNVWPPLGAIFAPFLGHSLRTIPYTPFQIHALVMATFASLVAPFGGFFASGFKRAFNIKDFGHSIPGHGGMTDRMDCHIPGHGGMTDRMDCQFLMGMFSYVYLSSVVRIHQVTVGGVLQTVVSGLSVEDQIALVRDLLHYLDGQGITVQQITAPST</sequence>
<evidence type="ECO:0000313" key="20">
    <source>
        <dbReference type="Proteomes" id="UP000663861"/>
    </source>
</evidence>
<gene>
    <name evidence="19" type="ORF">RDB_LOCUS168466</name>
</gene>
<evidence type="ECO:0000256" key="1">
    <source>
        <dbReference type="ARBA" id="ARBA00001698"/>
    </source>
</evidence>
<evidence type="ECO:0000256" key="13">
    <source>
        <dbReference type="ARBA" id="ARBA00023136"/>
    </source>
</evidence>
<feature type="compositionally biased region" description="Acidic residues" evidence="17">
    <location>
        <begin position="18"/>
        <end position="36"/>
    </location>
</feature>
<dbReference type="PROSITE" id="PS01315">
    <property type="entry name" value="CDS"/>
    <property type="match status" value="1"/>
</dbReference>
<feature type="compositionally biased region" description="Basic and acidic residues" evidence="17">
    <location>
        <begin position="184"/>
        <end position="194"/>
    </location>
</feature>
<evidence type="ECO:0000256" key="12">
    <source>
        <dbReference type="ARBA" id="ARBA00023098"/>
    </source>
</evidence>
<dbReference type="GO" id="GO:0016024">
    <property type="term" value="P:CDP-diacylglycerol biosynthetic process"/>
    <property type="evidence" value="ECO:0007669"/>
    <property type="project" value="UniProtKB-UniPathway"/>
</dbReference>
<keyword evidence="13 18" id="KW-0472">Membrane</keyword>
<keyword evidence="9 16" id="KW-0812">Transmembrane</keyword>
<name>A0A8H3HQZ9_9AGAM</name>
<comment type="caution">
    <text evidence="19">The sequence shown here is derived from an EMBL/GenBank/DDBJ whole genome shotgun (WGS) entry which is preliminary data.</text>
</comment>
<evidence type="ECO:0000256" key="2">
    <source>
        <dbReference type="ARBA" id="ARBA00004141"/>
    </source>
</evidence>
<evidence type="ECO:0000256" key="4">
    <source>
        <dbReference type="ARBA" id="ARBA00005189"/>
    </source>
</evidence>
<dbReference type="EMBL" id="CAJMWY010004333">
    <property type="protein sequence ID" value="CAE6528147.1"/>
    <property type="molecule type" value="Genomic_DNA"/>
</dbReference>
<evidence type="ECO:0000256" key="18">
    <source>
        <dbReference type="SAM" id="Phobius"/>
    </source>
</evidence>
<keyword evidence="11 18" id="KW-1133">Transmembrane helix</keyword>
<keyword evidence="15" id="KW-1208">Phospholipid metabolism</keyword>
<feature type="compositionally biased region" description="Low complexity" evidence="17">
    <location>
        <begin position="77"/>
        <end position="89"/>
    </location>
</feature>
<evidence type="ECO:0000256" key="10">
    <source>
        <dbReference type="ARBA" id="ARBA00022695"/>
    </source>
</evidence>
<evidence type="ECO:0000256" key="6">
    <source>
        <dbReference type="ARBA" id="ARBA00012487"/>
    </source>
</evidence>
<feature type="transmembrane region" description="Helical" evidence="18">
    <location>
        <begin position="433"/>
        <end position="454"/>
    </location>
</feature>